<dbReference type="PRINTS" id="PR00111">
    <property type="entry name" value="ABHYDROLASE"/>
</dbReference>
<dbReference type="PANTHER" id="PTHR43798">
    <property type="entry name" value="MONOACYLGLYCEROL LIPASE"/>
    <property type="match status" value="1"/>
</dbReference>
<dbReference type="PRINTS" id="PR00412">
    <property type="entry name" value="EPOXHYDRLASE"/>
</dbReference>
<proteinExistence type="predicted"/>
<organism evidence="2 3">
    <name type="scientific">Nonomuraea thailandensis</name>
    <dbReference type="NCBI Taxonomy" id="1188745"/>
    <lineage>
        <taxon>Bacteria</taxon>
        <taxon>Bacillati</taxon>
        <taxon>Actinomycetota</taxon>
        <taxon>Actinomycetes</taxon>
        <taxon>Streptosporangiales</taxon>
        <taxon>Streptosporangiaceae</taxon>
        <taxon>Nonomuraea</taxon>
    </lineage>
</organism>
<dbReference type="Pfam" id="PF00561">
    <property type="entry name" value="Abhydrolase_1"/>
    <property type="match status" value="1"/>
</dbReference>
<protein>
    <submittedName>
        <fullName evidence="2">Haloalkane dehalogenase</fullName>
        <ecNumber evidence="2">3.8.1.5</ecNumber>
    </submittedName>
</protein>
<dbReference type="InterPro" id="IPR050266">
    <property type="entry name" value="AB_hydrolase_sf"/>
</dbReference>
<sequence length="285" mass="31287">MPEIKVLDSEMHYEESGQGVPFVFLHGNPASSHMWREVLPGVAGPGRRLLAPDLIGMGRSGKPDLAYRFADHARYLDAWFDALGLDEVVLVGHDWGGALAFDWAARHPGRTRGVAFLETFVRPLSLAELGEGPRARSKMIRSAEGETLVLDQNLLLETAFTGGVLHPLSEQERRPYLEPYPTRESRRPLLQWARSQPIDGEPVDVVERIEAYSRWLAGSGEVPKLLLTFDSSPTLLVTEPMAAWCAENIAALEIEHCGPAGHHAPEDSPHAIAAAVTAWAARQGL</sequence>
<dbReference type="EMBL" id="JAMZEB010000002">
    <property type="protein sequence ID" value="MCP2362032.1"/>
    <property type="molecule type" value="Genomic_DNA"/>
</dbReference>
<evidence type="ECO:0000259" key="1">
    <source>
        <dbReference type="Pfam" id="PF00561"/>
    </source>
</evidence>
<feature type="domain" description="AB hydrolase-1" evidence="1">
    <location>
        <begin position="21"/>
        <end position="125"/>
    </location>
</feature>
<dbReference type="EC" id="3.8.1.5" evidence="2"/>
<dbReference type="GO" id="GO:0018786">
    <property type="term" value="F:haloalkane dehalogenase activity"/>
    <property type="evidence" value="ECO:0007669"/>
    <property type="project" value="UniProtKB-EC"/>
</dbReference>
<evidence type="ECO:0000313" key="3">
    <source>
        <dbReference type="Proteomes" id="UP001139648"/>
    </source>
</evidence>
<dbReference type="NCBIfam" id="NF002938">
    <property type="entry name" value="PRK03592.1"/>
    <property type="match status" value="1"/>
</dbReference>
<dbReference type="SUPFAM" id="SSF53474">
    <property type="entry name" value="alpha/beta-Hydrolases"/>
    <property type="match status" value="1"/>
</dbReference>
<dbReference type="InterPro" id="IPR000639">
    <property type="entry name" value="Epox_hydrolase-like"/>
</dbReference>
<reference evidence="2" key="1">
    <citation type="submission" date="2022-06" db="EMBL/GenBank/DDBJ databases">
        <title>Sequencing the genomes of 1000 actinobacteria strains.</title>
        <authorList>
            <person name="Klenk H.-P."/>
        </authorList>
    </citation>
    <scope>NUCLEOTIDE SEQUENCE</scope>
    <source>
        <strain evidence="2">DSM 46694</strain>
    </source>
</reference>
<keyword evidence="2" id="KW-0378">Hydrolase</keyword>
<name>A0A9X2K5Z1_9ACTN</name>
<evidence type="ECO:0000313" key="2">
    <source>
        <dbReference type="EMBL" id="MCP2362032.1"/>
    </source>
</evidence>
<dbReference type="InterPro" id="IPR000073">
    <property type="entry name" value="AB_hydrolase_1"/>
</dbReference>
<gene>
    <name evidence="2" type="ORF">HD597_009052</name>
</gene>
<dbReference type="PANTHER" id="PTHR43798:SF24">
    <property type="entry name" value="CIS-3-ALKYL-4-ALKYLOXETAN-2-ONE DECARBOXYLASE"/>
    <property type="match status" value="1"/>
</dbReference>
<dbReference type="GO" id="GO:0016020">
    <property type="term" value="C:membrane"/>
    <property type="evidence" value="ECO:0007669"/>
    <property type="project" value="TreeGrafter"/>
</dbReference>
<dbReference type="Gene3D" id="3.40.50.1820">
    <property type="entry name" value="alpha/beta hydrolase"/>
    <property type="match status" value="1"/>
</dbReference>
<dbReference type="InterPro" id="IPR029058">
    <property type="entry name" value="AB_hydrolase_fold"/>
</dbReference>
<accession>A0A9X2K5Z1</accession>
<dbReference type="Proteomes" id="UP001139648">
    <property type="component" value="Unassembled WGS sequence"/>
</dbReference>
<keyword evidence="3" id="KW-1185">Reference proteome</keyword>
<dbReference type="AlphaFoldDB" id="A0A9X2K5Z1"/>
<comment type="caution">
    <text evidence="2">The sequence shown here is derived from an EMBL/GenBank/DDBJ whole genome shotgun (WGS) entry which is preliminary data.</text>
</comment>
<dbReference type="RefSeq" id="WP_253752335.1">
    <property type="nucleotide sequence ID" value="NZ_BAABKA010000027.1"/>
</dbReference>